<dbReference type="Proteomes" id="UP001382904">
    <property type="component" value="Unassembled WGS sequence"/>
</dbReference>
<proteinExistence type="predicted"/>
<accession>A0ABU8TZQ6</accession>
<comment type="caution">
    <text evidence="1">The sequence shown here is derived from an EMBL/GenBank/DDBJ whole genome shotgun (WGS) entry which is preliminary data.</text>
</comment>
<dbReference type="EMBL" id="JBBKAM010000002">
    <property type="protein sequence ID" value="MEJ8641104.1"/>
    <property type="molecule type" value="Genomic_DNA"/>
</dbReference>
<reference evidence="1 2" key="1">
    <citation type="submission" date="2024-03" db="EMBL/GenBank/DDBJ databases">
        <title>Novel Streptomyces species of biotechnological and ecological value are a feature of Machair soil.</title>
        <authorList>
            <person name="Prole J.R."/>
            <person name="Goodfellow M."/>
            <person name="Allenby N."/>
            <person name="Ward A.C."/>
        </authorList>
    </citation>
    <scope>NUCLEOTIDE SEQUENCE [LARGE SCALE GENOMIC DNA]</scope>
    <source>
        <strain evidence="1 2">MS1.HAVA.3</strain>
    </source>
</reference>
<evidence type="ECO:0000313" key="2">
    <source>
        <dbReference type="Proteomes" id="UP001382904"/>
    </source>
</evidence>
<organism evidence="1 2">
    <name type="scientific">Streptomyces caledonius</name>
    <dbReference type="NCBI Taxonomy" id="3134107"/>
    <lineage>
        <taxon>Bacteria</taxon>
        <taxon>Bacillati</taxon>
        <taxon>Actinomycetota</taxon>
        <taxon>Actinomycetes</taxon>
        <taxon>Kitasatosporales</taxon>
        <taxon>Streptomycetaceae</taxon>
        <taxon>Streptomyces</taxon>
    </lineage>
</organism>
<protein>
    <submittedName>
        <fullName evidence="1">Uncharacterized protein</fullName>
    </submittedName>
</protein>
<sequence>MFREELGCDDLEWERSKAWAFEQCMGAIWYYIDTNPAMYNMGRTTLARIVSHTQV</sequence>
<keyword evidence="2" id="KW-1185">Reference proteome</keyword>
<evidence type="ECO:0000313" key="1">
    <source>
        <dbReference type="EMBL" id="MEJ8641104.1"/>
    </source>
</evidence>
<gene>
    <name evidence="1" type="ORF">WKI68_05735</name>
</gene>
<name>A0ABU8TZQ6_9ACTN</name>